<dbReference type="AlphaFoldDB" id="B2JCJ6"/>
<dbReference type="STRING" id="391038.Bphy_1815"/>
<evidence type="ECO:0000313" key="1">
    <source>
        <dbReference type="EMBL" id="ACC70997.1"/>
    </source>
</evidence>
<proteinExistence type="predicted"/>
<evidence type="ECO:0000313" key="2">
    <source>
        <dbReference type="Proteomes" id="UP000001192"/>
    </source>
</evidence>
<accession>B2JCJ6</accession>
<organism evidence="1 2">
    <name type="scientific">Paraburkholderia phymatum (strain DSM 17167 / CIP 108236 / LMG 21445 / STM815)</name>
    <name type="common">Burkholderia phymatum</name>
    <dbReference type="NCBI Taxonomy" id="391038"/>
    <lineage>
        <taxon>Bacteria</taxon>
        <taxon>Pseudomonadati</taxon>
        <taxon>Pseudomonadota</taxon>
        <taxon>Betaproteobacteria</taxon>
        <taxon>Burkholderiales</taxon>
        <taxon>Burkholderiaceae</taxon>
        <taxon>Paraburkholderia</taxon>
    </lineage>
</organism>
<dbReference type="EMBL" id="CP001043">
    <property type="protein sequence ID" value="ACC70997.1"/>
    <property type="molecule type" value="Genomic_DNA"/>
</dbReference>
<keyword evidence="2" id="KW-1185">Reference proteome</keyword>
<gene>
    <name evidence="1" type="ordered locus">Bphy_1815</name>
</gene>
<reference evidence="2" key="1">
    <citation type="journal article" date="2014" name="Stand. Genomic Sci.">
        <title>Complete genome sequence of Burkholderia phymatum STM815(T), a broad host range and efficient nitrogen-fixing symbiont of Mimosa species.</title>
        <authorList>
            <person name="Moulin L."/>
            <person name="Klonowska A."/>
            <person name="Caroline B."/>
            <person name="Booth K."/>
            <person name="Vriezen J.A."/>
            <person name="Melkonian R."/>
            <person name="James E.K."/>
            <person name="Young J.P."/>
            <person name="Bena G."/>
            <person name="Hauser L."/>
            <person name="Land M."/>
            <person name="Kyrpides N."/>
            <person name="Bruce D."/>
            <person name="Chain P."/>
            <person name="Copeland A."/>
            <person name="Pitluck S."/>
            <person name="Woyke T."/>
            <person name="Lizotte-Waniewski M."/>
            <person name="Bristow J."/>
            <person name="Riley M."/>
        </authorList>
    </citation>
    <scope>NUCLEOTIDE SEQUENCE [LARGE SCALE GENOMIC DNA]</scope>
    <source>
        <strain evidence="2">DSM 17167 / CIP 108236 / LMG 21445 / STM815</strain>
    </source>
</reference>
<dbReference type="KEGG" id="bph:Bphy_1815"/>
<dbReference type="Proteomes" id="UP000001192">
    <property type="component" value="Chromosome 1"/>
</dbReference>
<name>B2JCJ6_PARP8</name>
<protein>
    <submittedName>
        <fullName evidence="1">Uncharacterized protein</fullName>
    </submittedName>
</protein>
<sequence length="114" mass="12699">MQKACQSQINLDLKSTIGSPGGARRPHAALRRILSACQSGNWTCIYKLSARLTPAPAEPAGGVTARMDEKRPKLTPYRGFHLVETPNDDLHNSSCIYKMMPLHFSKLYRQELTS</sequence>
<dbReference type="HOGENOM" id="CLU_2116395_0_0_4"/>